<dbReference type="GO" id="GO:0005829">
    <property type="term" value="C:cytosol"/>
    <property type="evidence" value="ECO:0007669"/>
    <property type="project" value="TreeGrafter"/>
</dbReference>
<dbReference type="PANTHER" id="PTHR11803:SF58">
    <property type="entry name" value="PROTEIN HMF1-RELATED"/>
    <property type="match status" value="1"/>
</dbReference>
<comment type="similarity">
    <text evidence="1">Belongs to the RutC family.</text>
</comment>
<dbReference type="Gene3D" id="3.30.1330.40">
    <property type="entry name" value="RutC-like"/>
    <property type="match status" value="1"/>
</dbReference>
<evidence type="ECO:0000256" key="1">
    <source>
        <dbReference type="ARBA" id="ARBA00010552"/>
    </source>
</evidence>
<evidence type="ECO:0000313" key="2">
    <source>
        <dbReference type="EMBL" id="AFV52126.1"/>
    </source>
</evidence>
<reference evidence="2" key="1">
    <citation type="journal article" date="2013" name="Proc. Natl. Acad. Sci. U.S.A.">
        <title>A new member of the 4-methylideneimidazole-5-one-containing aminomutase family from the enediyne kedarcidin biosynthetic pathway.</title>
        <authorList>
            <person name="Huang S.X."/>
            <person name="Lohman J.R."/>
            <person name="Huang T."/>
            <person name="Shen B."/>
        </authorList>
    </citation>
    <scope>NUCLEOTIDE SEQUENCE</scope>
    <source>
        <strain evidence="2">ATCC 53650</strain>
    </source>
</reference>
<dbReference type="GO" id="GO:0019239">
    <property type="term" value="F:deaminase activity"/>
    <property type="evidence" value="ECO:0007669"/>
    <property type="project" value="TreeGrafter"/>
</dbReference>
<dbReference type="EMBL" id="JX679499">
    <property type="protein sequence ID" value="AFV52126.1"/>
    <property type="molecule type" value="Genomic_DNA"/>
</dbReference>
<dbReference type="SMR" id="K4PC09"/>
<dbReference type="AlphaFoldDB" id="K4PC09"/>
<dbReference type="Pfam" id="PF01042">
    <property type="entry name" value="Ribonuc_L-PSP"/>
    <property type="match status" value="1"/>
</dbReference>
<protein>
    <submittedName>
        <fullName evidence="2">Chorismate mutase-like protein</fullName>
    </submittedName>
</protein>
<dbReference type="PANTHER" id="PTHR11803">
    <property type="entry name" value="2-IMINOBUTANOATE/2-IMINOPROPANOATE DEAMINASE RIDA"/>
    <property type="match status" value="1"/>
</dbReference>
<accession>K4PC09</accession>
<organism evidence="2">
    <name type="scientific">Streptoalloteichus sp. ATCC 53650</name>
    <dbReference type="NCBI Taxonomy" id="756733"/>
    <lineage>
        <taxon>Bacteria</taxon>
        <taxon>Bacillati</taxon>
        <taxon>Actinomycetota</taxon>
        <taxon>Actinomycetes</taxon>
        <taxon>Pseudonocardiales</taxon>
        <taxon>Pseudonocardiaceae</taxon>
        <taxon>Streptoalloteichus</taxon>
    </lineage>
</organism>
<dbReference type="InterPro" id="IPR006175">
    <property type="entry name" value="YjgF/YER057c/UK114"/>
</dbReference>
<proteinExistence type="inferred from homology"/>
<sequence>MQTVAAIYDKFAIQNSAVIRHGDTFHFSGLSALDRTTGEAVPGDIAEQARYTLETLAGVLADVGLSLDNVIKLNAYLTVPERDFAQWNAVYLERFRAPYPCRTTVGAHLVSGLIEIDAVASVESRIA</sequence>
<dbReference type="CDD" id="cd00448">
    <property type="entry name" value="YjgF_YER057c_UK114_family"/>
    <property type="match status" value="1"/>
</dbReference>
<name>K4PC09_9PSEU</name>
<dbReference type="SUPFAM" id="SSF55298">
    <property type="entry name" value="YjgF-like"/>
    <property type="match status" value="1"/>
</dbReference>
<dbReference type="InterPro" id="IPR035959">
    <property type="entry name" value="RutC-like_sf"/>
</dbReference>